<evidence type="ECO:0000256" key="5">
    <source>
        <dbReference type="HAMAP-Rule" id="MF_01080"/>
    </source>
</evidence>
<dbReference type="GO" id="GO:0031119">
    <property type="term" value="P:tRNA pseudouridine synthesis"/>
    <property type="evidence" value="ECO:0007669"/>
    <property type="project" value="UniProtKB-UniRule"/>
</dbReference>
<dbReference type="InterPro" id="IPR014780">
    <property type="entry name" value="tRNA_psdUridine_synth_TruB"/>
</dbReference>
<evidence type="ECO:0000259" key="7">
    <source>
        <dbReference type="Pfam" id="PF16198"/>
    </source>
</evidence>
<dbReference type="InterPro" id="IPR032819">
    <property type="entry name" value="TruB_C"/>
</dbReference>
<evidence type="ECO:0000256" key="1">
    <source>
        <dbReference type="ARBA" id="ARBA00000385"/>
    </source>
</evidence>
<organism evidence="8 9">
    <name type="scientific">Candidatus Falkowbacteria bacterium RIFOXYD2_FULL_34_120</name>
    <dbReference type="NCBI Taxonomy" id="1798007"/>
    <lineage>
        <taxon>Bacteria</taxon>
        <taxon>Candidatus Falkowiibacteriota</taxon>
    </lineage>
</organism>
<evidence type="ECO:0000256" key="2">
    <source>
        <dbReference type="ARBA" id="ARBA00005642"/>
    </source>
</evidence>
<evidence type="ECO:0000313" key="8">
    <source>
        <dbReference type="EMBL" id="OGF41363.1"/>
    </source>
</evidence>
<reference evidence="8 9" key="1">
    <citation type="journal article" date="2016" name="Nat. Commun.">
        <title>Thousands of microbial genomes shed light on interconnected biogeochemical processes in an aquifer system.</title>
        <authorList>
            <person name="Anantharaman K."/>
            <person name="Brown C.T."/>
            <person name="Hug L.A."/>
            <person name="Sharon I."/>
            <person name="Castelle C.J."/>
            <person name="Probst A.J."/>
            <person name="Thomas B.C."/>
            <person name="Singh A."/>
            <person name="Wilkins M.J."/>
            <person name="Karaoz U."/>
            <person name="Brodie E.L."/>
            <person name="Williams K.H."/>
            <person name="Hubbard S.S."/>
            <person name="Banfield J.F."/>
        </authorList>
    </citation>
    <scope>NUCLEOTIDE SEQUENCE [LARGE SCALE GENOMIC DNA]</scope>
</reference>
<dbReference type="GO" id="GO:0160148">
    <property type="term" value="F:tRNA pseudouridine(55) synthase activity"/>
    <property type="evidence" value="ECO:0007669"/>
    <property type="project" value="UniProtKB-EC"/>
</dbReference>
<protein>
    <recommendedName>
        <fullName evidence="5">tRNA pseudouridine synthase B</fullName>
        <ecNumber evidence="5">5.4.99.25</ecNumber>
    </recommendedName>
    <alternativeName>
        <fullName evidence="5">tRNA pseudouridine(55) synthase</fullName>
        <shortName evidence="5">Psi55 synthase</shortName>
    </alternativeName>
    <alternativeName>
        <fullName evidence="5">tRNA pseudouridylate synthase</fullName>
    </alternativeName>
    <alternativeName>
        <fullName evidence="5">tRNA-uridine isomerase</fullName>
    </alternativeName>
</protein>
<dbReference type="AlphaFoldDB" id="A0A1F5TR21"/>
<dbReference type="HAMAP" id="MF_01080">
    <property type="entry name" value="TruB_bact"/>
    <property type="match status" value="1"/>
</dbReference>
<comment type="function">
    <text evidence="5">Responsible for synthesis of pseudouridine from uracil-55 in the psi GC loop of transfer RNAs.</text>
</comment>
<dbReference type="EMBL" id="MFGO01000010">
    <property type="protein sequence ID" value="OGF41363.1"/>
    <property type="molecule type" value="Genomic_DNA"/>
</dbReference>
<dbReference type="Gene3D" id="3.30.2350.10">
    <property type="entry name" value="Pseudouridine synthase"/>
    <property type="match status" value="1"/>
</dbReference>
<evidence type="ECO:0000256" key="4">
    <source>
        <dbReference type="ARBA" id="ARBA00023235"/>
    </source>
</evidence>
<feature type="domain" description="tRNA pseudouridylate synthase B C-terminal" evidence="7">
    <location>
        <begin position="180"/>
        <end position="223"/>
    </location>
</feature>
<proteinExistence type="inferred from homology"/>
<dbReference type="EC" id="5.4.99.25" evidence="5"/>
<name>A0A1F5TR21_9BACT</name>
<evidence type="ECO:0000256" key="3">
    <source>
        <dbReference type="ARBA" id="ARBA00022694"/>
    </source>
</evidence>
<dbReference type="Pfam" id="PF16198">
    <property type="entry name" value="TruB_C_2"/>
    <property type="match status" value="1"/>
</dbReference>
<dbReference type="SUPFAM" id="SSF55120">
    <property type="entry name" value="Pseudouridine synthase"/>
    <property type="match status" value="1"/>
</dbReference>
<comment type="catalytic activity">
    <reaction evidence="1 5">
        <text>uridine(55) in tRNA = pseudouridine(55) in tRNA</text>
        <dbReference type="Rhea" id="RHEA:42532"/>
        <dbReference type="Rhea" id="RHEA-COMP:10101"/>
        <dbReference type="Rhea" id="RHEA-COMP:10102"/>
        <dbReference type="ChEBI" id="CHEBI:65314"/>
        <dbReference type="ChEBI" id="CHEBI:65315"/>
        <dbReference type="EC" id="5.4.99.25"/>
    </reaction>
</comment>
<dbReference type="PANTHER" id="PTHR13767">
    <property type="entry name" value="TRNA-PSEUDOURIDINE SYNTHASE"/>
    <property type="match status" value="1"/>
</dbReference>
<comment type="caution">
    <text evidence="8">The sequence shown here is derived from an EMBL/GenBank/DDBJ whole genome shotgun (WGS) entry which is preliminary data.</text>
</comment>
<keyword evidence="3 5" id="KW-0819">tRNA processing</keyword>
<dbReference type="InterPro" id="IPR002501">
    <property type="entry name" value="PsdUridine_synth_N"/>
</dbReference>
<comment type="similarity">
    <text evidence="2 5">Belongs to the pseudouridine synthase TruB family. Type 1 subfamily.</text>
</comment>
<dbReference type="InterPro" id="IPR020103">
    <property type="entry name" value="PsdUridine_synth_cat_dom_sf"/>
</dbReference>
<dbReference type="PANTHER" id="PTHR13767:SF2">
    <property type="entry name" value="PSEUDOURIDYLATE SYNTHASE TRUB1"/>
    <property type="match status" value="1"/>
</dbReference>
<sequence>MQDLPTGFLIINKSAGPTSHDIINQLRRITGIKKIGHAGTLDPFAGGVLFVAVGRESTKKINTFVKMDKEYIADIFLGATSDTHDSTGHIIESKILHPRRISQNLIKLMMTKKFIGEQKQIPPMFSAKKVEGKKLYELARQGITIERKPNKINIYDIKILSYAWPHLKIKIKCSSGTYIRALARDIGKTIGCGAYLETLERTAIGEFKIEESIKLEELNNNNWSKYLLTKL</sequence>
<feature type="domain" description="Pseudouridine synthase II N-terminal" evidence="6">
    <location>
        <begin position="27"/>
        <end position="179"/>
    </location>
</feature>
<gene>
    <name evidence="5" type="primary">truB</name>
    <name evidence="8" type="ORF">A2531_07185</name>
</gene>
<dbReference type="Proteomes" id="UP000177579">
    <property type="component" value="Unassembled WGS sequence"/>
</dbReference>
<dbReference type="GO" id="GO:0003723">
    <property type="term" value="F:RNA binding"/>
    <property type="evidence" value="ECO:0007669"/>
    <property type="project" value="InterPro"/>
</dbReference>
<evidence type="ECO:0000313" key="9">
    <source>
        <dbReference type="Proteomes" id="UP000177579"/>
    </source>
</evidence>
<accession>A0A1F5TR21</accession>
<feature type="active site" description="Nucleophile" evidence="5">
    <location>
        <position position="42"/>
    </location>
</feature>
<dbReference type="CDD" id="cd02573">
    <property type="entry name" value="PseudoU_synth_EcTruB"/>
    <property type="match status" value="1"/>
</dbReference>
<dbReference type="Pfam" id="PF01509">
    <property type="entry name" value="TruB_N"/>
    <property type="match status" value="1"/>
</dbReference>
<dbReference type="GO" id="GO:1990481">
    <property type="term" value="P:mRNA pseudouridine synthesis"/>
    <property type="evidence" value="ECO:0007669"/>
    <property type="project" value="TreeGrafter"/>
</dbReference>
<keyword evidence="4 5" id="KW-0413">Isomerase</keyword>
<dbReference type="NCBIfam" id="TIGR00431">
    <property type="entry name" value="TruB"/>
    <property type="match status" value="1"/>
</dbReference>
<evidence type="ECO:0000259" key="6">
    <source>
        <dbReference type="Pfam" id="PF01509"/>
    </source>
</evidence>